<proteinExistence type="predicted"/>
<dbReference type="EMBL" id="CM016762">
    <property type="protein sequence ID" value="TMS32349.1"/>
    <property type="molecule type" value="Genomic_DNA"/>
</dbReference>
<evidence type="ECO:0000313" key="1">
    <source>
        <dbReference type="EMBL" id="TMS32349.1"/>
    </source>
</evidence>
<dbReference type="EMBL" id="AZBU02000001">
    <property type="protein sequence ID" value="TMS32349.1"/>
    <property type="molecule type" value="Genomic_DNA"/>
</dbReference>
<evidence type="ECO:0008006" key="3">
    <source>
        <dbReference type="Google" id="ProtNLM"/>
    </source>
</evidence>
<evidence type="ECO:0000313" key="2">
    <source>
        <dbReference type="Proteomes" id="UP000298663"/>
    </source>
</evidence>
<reference evidence="1 2" key="2">
    <citation type="journal article" date="2019" name="G3 (Bethesda)">
        <title>Hybrid Assembly of the Genome of the Entomopathogenic Nematode Steinernema carpocapsae Identifies the X-Chromosome.</title>
        <authorList>
            <person name="Serra L."/>
            <person name="Macchietto M."/>
            <person name="Macias-Munoz A."/>
            <person name="McGill C.J."/>
            <person name="Rodriguez I.M."/>
            <person name="Rodriguez B."/>
            <person name="Murad R."/>
            <person name="Mortazavi A."/>
        </authorList>
    </citation>
    <scope>NUCLEOTIDE SEQUENCE [LARGE SCALE GENOMIC DNA]</scope>
    <source>
        <strain evidence="1 2">ALL</strain>
    </source>
</reference>
<accession>A0A4U8UII4</accession>
<reference evidence="1 2" key="1">
    <citation type="journal article" date="2015" name="Genome Biol.">
        <title>Comparative genomics of Steinernema reveals deeply conserved gene regulatory networks.</title>
        <authorList>
            <person name="Dillman A.R."/>
            <person name="Macchietto M."/>
            <person name="Porter C.F."/>
            <person name="Rogers A."/>
            <person name="Williams B."/>
            <person name="Antoshechkin I."/>
            <person name="Lee M.M."/>
            <person name="Goodwin Z."/>
            <person name="Lu X."/>
            <person name="Lewis E.E."/>
            <person name="Goodrich-Blair H."/>
            <person name="Stock S.P."/>
            <person name="Adams B.J."/>
            <person name="Sternberg P.W."/>
            <person name="Mortazavi A."/>
        </authorList>
    </citation>
    <scope>NUCLEOTIDE SEQUENCE [LARGE SCALE GENOMIC DNA]</scope>
    <source>
        <strain evidence="1 2">ALL</strain>
    </source>
</reference>
<organism evidence="1 2">
    <name type="scientific">Steinernema carpocapsae</name>
    <name type="common">Entomopathogenic nematode</name>
    <dbReference type="NCBI Taxonomy" id="34508"/>
    <lineage>
        <taxon>Eukaryota</taxon>
        <taxon>Metazoa</taxon>
        <taxon>Ecdysozoa</taxon>
        <taxon>Nematoda</taxon>
        <taxon>Chromadorea</taxon>
        <taxon>Rhabditida</taxon>
        <taxon>Tylenchina</taxon>
        <taxon>Panagrolaimomorpha</taxon>
        <taxon>Strongyloidoidea</taxon>
        <taxon>Steinernematidae</taxon>
        <taxon>Steinernema</taxon>
    </lineage>
</organism>
<gene>
    <name evidence="1" type="ORF">L596_000201</name>
</gene>
<dbReference type="OrthoDB" id="10039931at2759"/>
<name>A0A4U8UII4_STECR</name>
<comment type="caution">
    <text evidence="1">The sequence shown here is derived from an EMBL/GenBank/DDBJ whole genome shotgun (WGS) entry which is preliminary data.</text>
</comment>
<keyword evidence="2" id="KW-1185">Reference proteome</keyword>
<dbReference type="AlphaFoldDB" id="A0A4U8UII4"/>
<protein>
    <recommendedName>
        <fullName evidence="3">C2H2-type domain-containing protein</fullName>
    </recommendedName>
</protein>
<dbReference type="Proteomes" id="UP000298663">
    <property type="component" value="Chromosome X"/>
</dbReference>
<sequence>MIWKCQLCKVCIKAIKVELFVHIGQLENLPCYCFMDGCDKYPKSCPTLMNHLKNSHNLMVPDMNSHQYYRTRDLGDVCPVSSKVPRSLFPT</sequence>